<dbReference type="GO" id="GO:0004497">
    <property type="term" value="F:monooxygenase activity"/>
    <property type="evidence" value="ECO:0007669"/>
    <property type="project" value="UniProtKB-KW"/>
</dbReference>
<accession>A0AA45R3W1</accession>
<evidence type="ECO:0000313" key="2">
    <source>
        <dbReference type="EMBL" id="QUF04159.1"/>
    </source>
</evidence>
<dbReference type="SUPFAM" id="SSF51905">
    <property type="entry name" value="FAD/NAD(P)-binding domain"/>
    <property type="match status" value="1"/>
</dbReference>
<dbReference type="Pfam" id="PF01494">
    <property type="entry name" value="FAD_binding_3"/>
    <property type="match status" value="1"/>
</dbReference>
<organism evidence="2 3">
    <name type="scientific">Actinosynnema pretiosum subsp. pretiosum</name>
    <dbReference type="NCBI Taxonomy" id="103721"/>
    <lineage>
        <taxon>Bacteria</taxon>
        <taxon>Bacillati</taxon>
        <taxon>Actinomycetota</taxon>
        <taxon>Actinomycetes</taxon>
        <taxon>Pseudonocardiales</taxon>
        <taxon>Pseudonocardiaceae</taxon>
        <taxon>Actinosynnema</taxon>
    </lineage>
</organism>
<dbReference type="Proteomes" id="UP000677152">
    <property type="component" value="Chromosome"/>
</dbReference>
<dbReference type="GO" id="GO:0071949">
    <property type="term" value="F:FAD binding"/>
    <property type="evidence" value="ECO:0007669"/>
    <property type="project" value="InterPro"/>
</dbReference>
<name>A0AA45R3W1_9PSEU</name>
<evidence type="ECO:0000313" key="3">
    <source>
        <dbReference type="Proteomes" id="UP000677152"/>
    </source>
</evidence>
<sequence>MYDTVVVGARCAGASTALLLARRGWRVLLLDRAEFPSDTMSTLYVHQPGVALLRRWGLLDAVIASGAPALDSVRYRVEDVDLAAPAPEQPGYGPRRRVLDSILVEAAVAAGAEFADRSTVVDLLREGDRVAGVRFRGPDGRERRAHARLVVGADGMRSRVAELAGAATTAEDPRLSCVYYSRWAGLDTGFGFHERTGRWIATIPTHDGETMVATYFPQSRFDEVRADARAAHLDALATTAPSVAAQLEGGEQVGRLLGTGDQRNFFRSATGPGWALVGDAGHHLDTITARGITNAFTQADLLAGSVGDAPGDQAALDGFAARRDEAMVDGYAATLALARLEVTPARLALLRAVARRPEWTRDYFAVVAGLMPMEDLLDGELLDLI</sequence>
<feature type="domain" description="FAD-binding" evidence="1">
    <location>
        <begin position="2"/>
        <end position="289"/>
    </location>
</feature>
<proteinExistence type="predicted"/>
<dbReference type="InterPro" id="IPR002938">
    <property type="entry name" value="FAD-bd"/>
</dbReference>
<dbReference type="PANTHER" id="PTHR42685">
    <property type="entry name" value="GERANYLGERANYL DIPHOSPHATE REDUCTASE"/>
    <property type="match status" value="1"/>
</dbReference>
<gene>
    <name evidence="2" type="ORF">KCV87_33285</name>
</gene>
<dbReference type="PRINTS" id="PR00420">
    <property type="entry name" value="RNGMNOXGNASE"/>
</dbReference>
<dbReference type="InterPro" id="IPR036188">
    <property type="entry name" value="FAD/NAD-bd_sf"/>
</dbReference>
<dbReference type="PANTHER" id="PTHR42685:SF22">
    <property type="entry name" value="CONDITIONED MEDIUM FACTOR RECEPTOR 1"/>
    <property type="match status" value="1"/>
</dbReference>
<evidence type="ECO:0000259" key="1">
    <source>
        <dbReference type="Pfam" id="PF01494"/>
    </source>
</evidence>
<dbReference type="EMBL" id="CP073249">
    <property type="protein sequence ID" value="QUF04159.1"/>
    <property type="molecule type" value="Genomic_DNA"/>
</dbReference>
<protein>
    <submittedName>
        <fullName evidence="2">FAD-dependent monooxygenase</fullName>
    </submittedName>
</protein>
<keyword evidence="2" id="KW-0560">Oxidoreductase</keyword>
<reference evidence="2" key="1">
    <citation type="submission" date="2021-04" db="EMBL/GenBank/DDBJ databases">
        <title>Genomic sequence of Actinosynnema pretiosum subsp. pretiosum ATCC 31280 (C-14919).</title>
        <authorList>
            <person name="Bai L."/>
            <person name="Wang X."/>
            <person name="Xiao Y."/>
        </authorList>
    </citation>
    <scope>NUCLEOTIDE SEQUENCE</scope>
    <source>
        <strain evidence="2">ATCC 31280</strain>
    </source>
</reference>
<dbReference type="Gene3D" id="3.50.50.60">
    <property type="entry name" value="FAD/NAD(P)-binding domain"/>
    <property type="match status" value="1"/>
</dbReference>
<dbReference type="AlphaFoldDB" id="A0AA45R3W1"/>
<dbReference type="InterPro" id="IPR050407">
    <property type="entry name" value="Geranylgeranyl_reductase"/>
</dbReference>
<keyword evidence="2" id="KW-0503">Monooxygenase</keyword>